<dbReference type="AlphaFoldDB" id="A0A4R5U6Z8"/>
<proteinExistence type="predicted"/>
<dbReference type="OrthoDB" id="7875733at2"/>
<protein>
    <recommendedName>
        <fullName evidence="3">MarR family transcriptional regulator</fullName>
    </recommendedName>
</protein>
<dbReference type="EMBL" id="SMTL01000010">
    <property type="protein sequence ID" value="TDK29679.1"/>
    <property type="molecule type" value="Genomic_DNA"/>
</dbReference>
<evidence type="ECO:0000313" key="1">
    <source>
        <dbReference type="EMBL" id="TDK29679.1"/>
    </source>
</evidence>
<evidence type="ECO:0008006" key="3">
    <source>
        <dbReference type="Google" id="ProtNLM"/>
    </source>
</evidence>
<dbReference type="RefSeq" id="WP_133318401.1">
    <property type="nucleotide sequence ID" value="NZ_SMTL01000010.1"/>
</dbReference>
<accession>A0A4R5U6Z8</accession>
<sequence length="297" mass="33161">MFSKRLPTEESGKFLYLIQVQSRALLRMHAEKPRLGDIFSTQDRWLMAHIGLAMYFESVIALRREGLTAAKFVKSAADYQVASRNTATAFLNEMIKYGIISDHQHPNDRRMRIMVPAPVAVEAIVGWTSLHLATLDSLDGGERRSWFHASQLAIISRLQPTIAAGLLRNHTVRNPGEAFAHFMWMNSGFLITERLIVSIKDQQRSGERLPLQLTSAAGLTSGLNLSRSHSARKINEAERLGILGWSATKGRSPMWVSRAFVSSFLSVQAAKLTIIDEAVKSMQAALIPHREQARSEA</sequence>
<reference evidence="1 2" key="1">
    <citation type="submission" date="2019-03" db="EMBL/GenBank/DDBJ databases">
        <title>Rhizobium sp. nov., an bacterium isolated from biocrust in Mu Us Desert.</title>
        <authorList>
            <person name="Lixiong L."/>
        </authorList>
    </citation>
    <scope>NUCLEOTIDE SEQUENCE [LARGE SCALE GENOMIC DNA]</scope>
    <source>
        <strain evidence="1 2">SPY-1</strain>
    </source>
</reference>
<gene>
    <name evidence="1" type="ORF">E2F50_22335</name>
</gene>
<comment type="caution">
    <text evidence="1">The sequence shown here is derived from an EMBL/GenBank/DDBJ whole genome shotgun (WGS) entry which is preliminary data.</text>
</comment>
<keyword evidence="2" id="KW-1185">Reference proteome</keyword>
<dbReference type="Proteomes" id="UP000295238">
    <property type="component" value="Unassembled WGS sequence"/>
</dbReference>
<evidence type="ECO:0000313" key="2">
    <source>
        <dbReference type="Proteomes" id="UP000295238"/>
    </source>
</evidence>
<name>A0A4R5U6Z8_9HYPH</name>
<organism evidence="1 2">
    <name type="scientific">Rhizobium deserti</name>
    <dbReference type="NCBI Taxonomy" id="2547961"/>
    <lineage>
        <taxon>Bacteria</taxon>
        <taxon>Pseudomonadati</taxon>
        <taxon>Pseudomonadota</taxon>
        <taxon>Alphaproteobacteria</taxon>
        <taxon>Hyphomicrobiales</taxon>
        <taxon>Rhizobiaceae</taxon>
        <taxon>Rhizobium/Agrobacterium group</taxon>
        <taxon>Rhizobium</taxon>
    </lineage>
</organism>